<sequence length="178" mass="19223">MNQFINANPDACIGCRTCEVACILSHGEEIKSLETAHFNARLKVIVAANVTVPVMCRQCDDAPCAAACPNGAIELKDEHVVVIQEKCIGCKTCVLACPFGAMQVKVRTIPRVVNGQHIGVRYKAEALKCDLCSSNPQGPACIRACPTDALTLVKPVELEKIQRERQLAAIQRDPRLGA</sequence>
<dbReference type="InterPro" id="IPR050294">
    <property type="entry name" value="RnfB_subfamily"/>
</dbReference>
<keyword evidence="5" id="KW-0411">Iron-sulfur</keyword>
<dbReference type="KEGG" id="emo:DM558_01435"/>
<evidence type="ECO:0000259" key="6">
    <source>
        <dbReference type="PROSITE" id="PS51379"/>
    </source>
</evidence>
<dbReference type="PANTHER" id="PTHR42859">
    <property type="entry name" value="OXIDOREDUCTASE"/>
    <property type="match status" value="1"/>
</dbReference>
<feature type="domain" description="4Fe-4S ferredoxin-type" evidence="6">
    <location>
        <begin position="78"/>
        <end position="107"/>
    </location>
</feature>
<evidence type="ECO:0000313" key="7">
    <source>
        <dbReference type="EMBL" id="AZS49518.1"/>
    </source>
</evidence>
<gene>
    <name evidence="7" type="ORF">DM558_01435</name>
</gene>
<keyword evidence="4" id="KW-0408">Iron</keyword>
<dbReference type="GO" id="GO:0051539">
    <property type="term" value="F:4 iron, 4 sulfur cluster binding"/>
    <property type="evidence" value="ECO:0007669"/>
    <property type="project" value="UniProtKB-KW"/>
</dbReference>
<dbReference type="PROSITE" id="PS51379">
    <property type="entry name" value="4FE4S_FER_2"/>
    <property type="match status" value="2"/>
</dbReference>
<feature type="domain" description="4Fe-4S ferredoxin-type" evidence="6">
    <location>
        <begin position="3"/>
        <end position="22"/>
    </location>
</feature>
<dbReference type="Pfam" id="PF12800">
    <property type="entry name" value="Fer4_4"/>
    <property type="match status" value="1"/>
</dbReference>
<dbReference type="RefSeq" id="WP_127161722.1">
    <property type="nucleotide sequence ID" value="NZ_CP029822.1"/>
</dbReference>
<accession>A0A3Q9JH89</accession>
<dbReference type="SUPFAM" id="SSF54862">
    <property type="entry name" value="4Fe-4S ferredoxins"/>
    <property type="match status" value="1"/>
</dbReference>
<protein>
    <submittedName>
        <fullName evidence="7">4Fe-4S dicluster domain-containing protein</fullName>
    </submittedName>
</protein>
<reference evidence="8" key="1">
    <citation type="submission" date="2018-06" db="EMBL/GenBank/DDBJ databases">
        <title>Complete genome of Pseudomonas insecticola strain QZS01.</title>
        <authorList>
            <person name="Wang J."/>
            <person name="Su Q."/>
        </authorList>
    </citation>
    <scope>NUCLEOTIDE SEQUENCE [LARGE SCALE GENOMIC DNA]</scope>
    <source>
        <strain evidence="8">QZS01</strain>
    </source>
</reference>
<dbReference type="PROSITE" id="PS00198">
    <property type="entry name" value="4FE4S_FER_1"/>
    <property type="match status" value="1"/>
</dbReference>
<evidence type="ECO:0000256" key="3">
    <source>
        <dbReference type="ARBA" id="ARBA00022737"/>
    </source>
</evidence>
<keyword evidence="2" id="KW-0479">Metal-binding</keyword>
<keyword evidence="3" id="KW-0677">Repeat</keyword>
<dbReference type="AlphaFoldDB" id="A0A3Q9JH89"/>
<dbReference type="Pfam" id="PF00037">
    <property type="entry name" value="Fer4"/>
    <property type="match status" value="1"/>
</dbReference>
<dbReference type="GO" id="GO:0046872">
    <property type="term" value="F:metal ion binding"/>
    <property type="evidence" value="ECO:0007669"/>
    <property type="project" value="UniProtKB-KW"/>
</dbReference>
<dbReference type="Gene3D" id="3.30.70.20">
    <property type="match status" value="2"/>
</dbReference>
<keyword evidence="1" id="KW-0004">4Fe-4S</keyword>
<evidence type="ECO:0000313" key="8">
    <source>
        <dbReference type="Proteomes" id="UP000273143"/>
    </source>
</evidence>
<evidence type="ECO:0000256" key="1">
    <source>
        <dbReference type="ARBA" id="ARBA00022485"/>
    </source>
</evidence>
<dbReference type="InterPro" id="IPR017900">
    <property type="entry name" value="4Fe4S_Fe_S_CS"/>
</dbReference>
<proteinExistence type="predicted"/>
<keyword evidence="8" id="KW-1185">Reference proteome</keyword>
<evidence type="ECO:0000256" key="2">
    <source>
        <dbReference type="ARBA" id="ARBA00022723"/>
    </source>
</evidence>
<evidence type="ECO:0000256" key="4">
    <source>
        <dbReference type="ARBA" id="ARBA00023004"/>
    </source>
</evidence>
<dbReference type="EMBL" id="CP029822">
    <property type="protein sequence ID" value="AZS49518.1"/>
    <property type="molecule type" value="Genomic_DNA"/>
</dbReference>
<dbReference type="CDD" id="cd10554">
    <property type="entry name" value="HycB_like"/>
    <property type="match status" value="1"/>
</dbReference>
<dbReference type="InterPro" id="IPR017896">
    <property type="entry name" value="4Fe4S_Fe-S-bd"/>
</dbReference>
<organism evidence="7 8">
    <name type="scientific">Entomomonas moraniae</name>
    <dbReference type="NCBI Taxonomy" id="2213226"/>
    <lineage>
        <taxon>Bacteria</taxon>
        <taxon>Pseudomonadati</taxon>
        <taxon>Pseudomonadota</taxon>
        <taxon>Gammaproteobacteria</taxon>
        <taxon>Pseudomonadales</taxon>
        <taxon>Pseudomonadaceae</taxon>
        <taxon>Entomomonas</taxon>
    </lineage>
</organism>
<dbReference type="Proteomes" id="UP000273143">
    <property type="component" value="Chromosome"/>
</dbReference>
<evidence type="ECO:0000256" key="5">
    <source>
        <dbReference type="ARBA" id="ARBA00023014"/>
    </source>
</evidence>
<dbReference type="PANTHER" id="PTHR42859:SF17">
    <property type="entry name" value="ELECTRON TRANSPORT PROTEIN HYDN-RELATED"/>
    <property type="match status" value="1"/>
</dbReference>
<name>A0A3Q9JH89_9GAMM</name>